<proteinExistence type="predicted"/>
<feature type="transmembrane region" description="Helical" evidence="2">
    <location>
        <begin position="12"/>
        <end position="31"/>
    </location>
</feature>
<feature type="transmembrane region" description="Helical" evidence="2">
    <location>
        <begin position="183"/>
        <end position="205"/>
    </location>
</feature>
<protein>
    <recommendedName>
        <fullName evidence="5">MARVEL domain-containing protein</fullName>
    </recommendedName>
</protein>
<dbReference type="AlphaFoldDB" id="A0A7U2NR45"/>
<gene>
    <name evidence="3" type="ORF">JI435_132560</name>
</gene>
<dbReference type="OrthoDB" id="5344006at2759"/>
<dbReference type="Proteomes" id="UP000663193">
    <property type="component" value="Chromosome 22"/>
</dbReference>
<evidence type="ECO:0000313" key="3">
    <source>
        <dbReference type="EMBL" id="QRD07349.1"/>
    </source>
</evidence>
<reference evidence="4" key="1">
    <citation type="journal article" date="2021" name="BMC Genomics">
        <title>Chromosome-level genome assembly and manually-curated proteome of model necrotroph Parastagonospora nodorum Sn15 reveals a genome-wide trove of candidate effector homologs, and redundancy of virulence-related functions within an accessory chromosome.</title>
        <authorList>
            <person name="Bertazzoni S."/>
            <person name="Jones D.A.B."/>
            <person name="Phan H.T."/>
            <person name="Tan K.-C."/>
            <person name="Hane J.K."/>
        </authorList>
    </citation>
    <scope>NUCLEOTIDE SEQUENCE [LARGE SCALE GENOMIC DNA]</scope>
    <source>
        <strain evidence="4">SN15 / ATCC MYA-4574 / FGSC 10173)</strain>
    </source>
</reference>
<keyword evidence="2" id="KW-0812">Transmembrane</keyword>
<evidence type="ECO:0000256" key="2">
    <source>
        <dbReference type="SAM" id="Phobius"/>
    </source>
</evidence>
<organism evidence="3 4">
    <name type="scientific">Phaeosphaeria nodorum (strain SN15 / ATCC MYA-4574 / FGSC 10173)</name>
    <name type="common">Glume blotch fungus</name>
    <name type="synonym">Parastagonospora nodorum</name>
    <dbReference type="NCBI Taxonomy" id="321614"/>
    <lineage>
        <taxon>Eukaryota</taxon>
        <taxon>Fungi</taxon>
        <taxon>Dikarya</taxon>
        <taxon>Ascomycota</taxon>
        <taxon>Pezizomycotina</taxon>
        <taxon>Dothideomycetes</taxon>
        <taxon>Pleosporomycetidae</taxon>
        <taxon>Pleosporales</taxon>
        <taxon>Pleosporineae</taxon>
        <taxon>Phaeosphaeriaceae</taxon>
        <taxon>Parastagonospora</taxon>
    </lineage>
</organism>
<dbReference type="VEuPathDB" id="FungiDB:JI435_132560"/>
<sequence length="275" mass="30073">MLHDVNCPSPTLKIISFPFILTSFWTAHMNFSRMFTHHTRQKPSAYPRLPFHAIRAFQLISSVIVSSILFYFTSSLSTSHHSLPWTFILVPSPPHPFPRCTNTRQLLSTALLTILTLACTFALHQFHGLNPILALSINAVLGILWAVSFALLSWWSSGTLAHVCTEDNWENETGIAVCRMYKVLFSFSLLGLVAALVALGLDVHVKKQAGARGQFQTIGMGAGSDGKGRAEDRAGGAGAGREGYALPEEQFAYADDTGYHGAAGQVGRRSAEQRL</sequence>
<keyword evidence="2" id="KW-1133">Transmembrane helix</keyword>
<feature type="transmembrane region" description="Helical" evidence="2">
    <location>
        <begin position="106"/>
        <end position="123"/>
    </location>
</feature>
<dbReference type="EMBL" id="CP069044">
    <property type="protein sequence ID" value="QRD07349.1"/>
    <property type="molecule type" value="Genomic_DNA"/>
</dbReference>
<name>A0A7U2NR45_PHANO</name>
<accession>A0A7U2NR45</accession>
<feature type="region of interest" description="Disordered" evidence="1">
    <location>
        <begin position="222"/>
        <end position="241"/>
    </location>
</feature>
<evidence type="ECO:0000256" key="1">
    <source>
        <dbReference type="SAM" id="MobiDB-lite"/>
    </source>
</evidence>
<evidence type="ECO:0008006" key="5">
    <source>
        <dbReference type="Google" id="ProtNLM"/>
    </source>
</evidence>
<feature type="transmembrane region" description="Helical" evidence="2">
    <location>
        <begin position="135"/>
        <end position="155"/>
    </location>
</feature>
<evidence type="ECO:0000313" key="4">
    <source>
        <dbReference type="Proteomes" id="UP000663193"/>
    </source>
</evidence>
<keyword evidence="2" id="KW-0472">Membrane</keyword>
<keyword evidence="4" id="KW-1185">Reference proteome</keyword>